<evidence type="ECO:0000259" key="6">
    <source>
        <dbReference type="PROSITE" id="PS50975"/>
    </source>
</evidence>
<keyword evidence="8" id="KW-1185">Reference proteome</keyword>
<feature type="compositionally biased region" description="Basic and acidic residues" evidence="5">
    <location>
        <begin position="13"/>
        <end position="48"/>
    </location>
</feature>
<evidence type="ECO:0000313" key="7">
    <source>
        <dbReference type="EMBL" id="MCH6162586.1"/>
    </source>
</evidence>
<evidence type="ECO:0000256" key="3">
    <source>
        <dbReference type="ARBA" id="ARBA00022840"/>
    </source>
</evidence>
<dbReference type="RefSeq" id="WP_241061513.1">
    <property type="nucleotide sequence ID" value="NZ_JAKWJU010000002.1"/>
</dbReference>
<name>A0ABS9T234_9ACTN</name>
<gene>
    <name evidence="7" type="ORF">MMA15_19990</name>
</gene>
<reference evidence="7" key="1">
    <citation type="submission" date="2022-03" db="EMBL/GenBank/DDBJ databases">
        <authorList>
            <person name="Santos J.D.N."/>
            <person name="Kallscheuer N."/>
            <person name="Jogler C."/>
            <person name="Lage O.M."/>
        </authorList>
    </citation>
    <scope>NUCLEOTIDE SEQUENCE</scope>
    <source>
        <strain evidence="7">M600PL45_2</strain>
    </source>
</reference>
<dbReference type="PANTHER" id="PTHR43585">
    <property type="entry name" value="FUMIPYRROLE BIOSYNTHESIS PROTEIN C"/>
    <property type="match status" value="1"/>
</dbReference>
<keyword evidence="2 4" id="KW-0547">Nucleotide-binding</keyword>
<accession>A0ABS9T234</accession>
<reference evidence="7" key="2">
    <citation type="journal article" date="2023" name="Int. J. Syst. Evol. Microbiol.">
        <title>Streptomyces marispadix sp. nov., isolated from marine beach sediment of the Northern Coast of Portugal.</title>
        <authorList>
            <person name="dos Santos J.D.N."/>
            <person name="Vitorino I.R."/>
            <person name="Kallscheuer N."/>
            <person name="Srivastava A."/>
            <person name="Krautwurst S."/>
            <person name="Marz M."/>
            <person name="Jogler C."/>
            <person name="Lobo Da Cunha A."/>
            <person name="Catita J."/>
            <person name="Goncalves H."/>
            <person name="Gonzalez I."/>
            <person name="Reyes F."/>
            <person name="Lage O.M."/>
        </authorList>
    </citation>
    <scope>NUCLEOTIDE SEQUENCE</scope>
    <source>
        <strain evidence="7">M600PL45_2</strain>
    </source>
</reference>
<feature type="compositionally biased region" description="Low complexity" evidence="5">
    <location>
        <begin position="1"/>
        <end position="12"/>
    </location>
</feature>
<evidence type="ECO:0000313" key="8">
    <source>
        <dbReference type="Proteomes" id="UP001166784"/>
    </source>
</evidence>
<organism evidence="7 8">
    <name type="scientific">Streptomyces marispadix</name>
    <dbReference type="NCBI Taxonomy" id="2922868"/>
    <lineage>
        <taxon>Bacteria</taxon>
        <taxon>Bacillati</taxon>
        <taxon>Actinomycetota</taxon>
        <taxon>Actinomycetes</taxon>
        <taxon>Kitasatosporales</taxon>
        <taxon>Streptomycetaceae</taxon>
        <taxon>Streptomyces</taxon>
    </lineage>
</organism>
<dbReference type="Gene3D" id="3.30.470.20">
    <property type="entry name" value="ATP-grasp fold, B domain"/>
    <property type="match status" value="1"/>
</dbReference>
<dbReference type="Proteomes" id="UP001166784">
    <property type="component" value="Unassembled WGS sequence"/>
</dbReference>
<dbReference type="Pfam" id="PF13535">
    <property type="entry name" value="ATP-grasp_4"/>
    <property type="match status" value="1"/>
</dbReference>
<dbReference type="PANTHER" id="PTHR43585:SF2">
    <property type="entry name" value="ATP-GRASP ENZYME FSQD"/>
    <property type="match status" value="1"/>
</dbReference>
<protein>
    <submittedName>
        <fullName evidence="7">ATP-grasp domain-containing protein</fullName>
    </submittedName>
</protein>
<dbReference type="InterPro" id="IPR052032">
    <property type="entry name" value="ATP-dep_AA_Ligase"/>
</dbReference>
<comment type="caution">
    <text evidence="7">The sequence shown here is derived from an EMBL/GenBank/DDBJ whole genome shotgun (WGS) entry which is preliminary data.</text>
</comment>
<dbReference type="InterPro" id="IPR011761">
    <property type="entry name" value="ATP-grasp"/>
</dbReference>
<evidence type="ECO:0000256" key="4">
    <source>
        <dbReference type="PROSITE-ProRule" id="PRU00409"/>
    </source>
</evidence>
<dbReference type="PROSITE" id="PS50975">
    <property type="entry name" value="ATP_GRASP"/>
    <property type="match status" value="1"/>
</dbReference>
<dbReference type="NCBIfam" id="NF005543">
    <property type="entry name" value="PRK07206.1"/>
    <property type="match status" value="1"/>
</dbReference>
<sequence length="469" mass="52039">MSEQPQQPQQFDPPRDSVRTDRPVREDRPAGTEGERTEGDRTEGERVEPGAGTGPHRGYVAIVDTYHPTRRLIPEFAKAGYECVRVQSGPEVPEAFRRALNLDDYADNIVHDGDLEETVRALAAYRPVAVVPGGEHGVEFADRLSERMGLASNGTRHSAARRDKYTMIETVKAAGVAGAAQLLVPDEESLRRWHERLGRRVVVKPLSSGGGDGVFFCDTPDQSAEAYRTLLGAEHIYGGHNEGVVAQEYLRGAEYIVDTVSRDGRHRVCDIWRTTRLSANGVLDLCDAIHSVPRSSRAGRVLAEYAESVLDALGIRHGPGHLEVKLTPEGPRLVEMGARIAGGEIPHYAELALGESQLGWTALAYADPDRFHAEYGREYRVRHHFASVAMISPVEGTLRRYRHLDKLQQLESLHDIRTLVAPGSPIRPTVNDLTYPLIVNLRHEVKETVLRDAGTVRYLDGESFYELED</sequence>
<evidence type="ECO:0000256" key="1">
    <source>
        <dbReference type="ARBA" id="ARBA00022598"/>
    </source>
</evidence>
<keyword evidence="1" id="KW-0436">Ligase</keyword>
<feature type="domain" description="ATP-grasp" evidence="6">
    <location>
        <begin position="168"/>
        <end position="366"/>
    </location>
</feature>
<dbReference type="SUPFAM" id="SSF56059">
    <property type="entry name" value="Glutathione synthetase ATP-binding domain-like"/>
    <property type="match status" value="1"/>
</dbReference>
<keyword evidence="3 4" id="KW-0067">ATP-binding</keyword>
<evidence type="ECO:0000256" key="2">
    <source>
        <dbReference type="ARBA" id="ARBA00022741"/>
    </source>
</evidence>
<dbReference type="EMBL" id="JAKWJU010000002">
    <property type="protein sequence ID" value="MCH6162586.1"/>
    <property type="molecule type" value="Genomic_DNA"/>
</dbReference>
<feature type="region of interest" description="Disordered" evidence="5">
    <location>
        <begin position="1"/>
        <end position="58"/>
    </location>
</feature>
<evidence type="ECO:0000256" key="5">
    <source>
        <dbReference type="SAM" id="MobiDB-lite"/>
    </source>
</evidence>
<proteinExistence type="predicted"/>